<dbReference type="GO" id="GO:0035372">
    <property type="term" value="P:protein localization to microtubule"/>
    <property type="evidence" value="ECO:0007669"/>
    <property type="project" value="UniProtKB-ARBA"/>
</dbReference>
<dbReference type="InterPro" id="IPR036249">
    <property type="entry name" value="Thioredoxin-like_sf"/>
</dbReference>
<name>A0A261XXE8_9FUNG</name>
<evidence type="ECO:0000259" key="22">
    <source>
        <dbReference type="PROSITE" id="PS50021"/>
    </source>
</evidence>
<dbReference type="GO" id="GO:0030170">
    <property type="term" value="F:pyridoxal phosphate binding"/>
    <property type="evidence" value="ECO:0007669"/>
    <property type="project" value="InterPro"/>
</dbReference>
<organism evidence="24 25">
    <name type="scientific">Bifiguratus adelaidae</name>
    <dbReference type="NCBI Taxonomy" id="1938954"/>
    <lineage>
        <taxon>Eukaryota</taxon>
        <taxon>Fungi</taxon>
        <taxon>Fungi incertae sedis</taxon>
        <taxon>Mucoromycota</taxon>
        <taxon>Mucoromycotina</taxon>
        <taxon>Endogonomycetes</taxon>
        <taxon>Endogonales</taxon>
        <taxon>Endogonales incertae sedis</taxon>
        <taxon>Bifiguratus</taxon>
    </lineage>
</organism>
<dbReference type="GO" id="GO:0016787">
    <property type="term" value="F:hydrolase activity"/>
    <property type="evidence" value="ECO:0007669"/>
    <property type="project" value="UniProtKB-KW"/>
</dbReference>
<dbReference type="OrthoDB" id="392571at2759"/>
<keyword evidence="17" id="KW-0131">Cell cycle</keyword>
<dbReference type="InterPro" id="IPR027417">
    <property type="entry name" value="P-loop_NTPase"/>
</dbReference>
<keyword evidence="7" id="KW-0132">Cell division</keyword>
<keyword evidence="10" id="KW-0498">Mitosis</keyword>
<dbReference type="Gene3D" id="3.90.1150.170">
    <property type="match status" value="1"/>
</dbReference>
<dbReference type="PANTHER" id="PTHR45677:SF8">
    <property type="entry name" value="CYSTEINE SULFINIC ACID DECARBOXYLASE"/>
    <property type="match status" value="1"/>
</dbReference>
<evidence type="ECO:0000256" key="18">
    <source>
        <dbReference type="ARBA" id="ARBA00080015"/>
    </source>
</evidence>
<gene>
    <name evidence="24" type="ORF">BZG36_03710</name>
</gene>
<comment type="caution">
    <text evidence="24">The sequence shown here is derived from an EMBL/GenBank/DDBJ whole genome shotgun (WGS) entry which is preliminary data.</text>
</comment>
<dbReference type="EMBL" id="MVBO01000108">
    <property type="protein sequence ID" value="OZJ03045.1"/>
    <property type="molecule type" value="Genomic_DNA"/>
</dbReference>
<dbReference type="GO" id="GO:0019752">
    <property type="term" value="P:carboxylic acid metabolic process"/>
    <property type="evidence" value="ECO:0007669"/>
    <property type="project" value="InterPro"/>
</dbReference>
<evidence type="ECO:0000256" key="11">
    <source>
        <dbReference type="ARBA" id="ARBA00022793"/>
    </source>
</evidence>
<evidence type="ECO:0000256" key="1">
    <source>
        <dbReference type="ARBA" id="ARBA00001933"/>
    </source>
</evidence>
<dbReference type="Gene3D" id="3.40.30.10">
    <property type="entry name" value="Glutaredoxin"/>
    <property type="match status" value="1"/>
</dbReference>
<evidence type="ECO:0000256" key="8">
    <source>
        <dbReference type="ARBA" id="ARBA00022701"/>
    </source>
</evidence>
<keyword evidence="25" id="KW-1185">Reference proteome</keyword>
<evidence type="ECO:0000313" key="24">
    <source>
        <dbReference type="EMBL" id="OZJ03045.1"/>
    </source>
</evidence>
<comment type="cofactor">
    <cofactor evidence="1 19">
        <name>pyridoxal 5'-phosphate</name>
        <dbReference type="ChEBI" id="CHEBI:597326"/>
    </cofactor>
</comment>
<dbReference type="Pfam" id="PF00282">
    <property type="entry name" value="Pyridoxal_deC"/>
    <property type="match status" value="1"/>
</dbReference>
<evidence type="ECO:0000259" key="23">
    <source>
        <dbReference type="PROSITE" id="PS51230"/>
    </source>
</evidence>
<evidence type="ECO:0000256" key="13">
    <source>
        <dbReference type="ARBA" id="ARBA00022898"/>
    </source>
</evidence>
<dbReference type="AlphaFoldDB" id="A0A261XXE8"/>
<dbReference type="Gene3D" id="3.40.50.300">
    <property type="entry name" value="P-loop containing nucleotide triphosphate hydrolases"/>
    <property type="match status" value="1"/>
</dbReference>
<dbReference type="GO" id="GO:0005737">
    <property type="term" value="C:cytoplasm"/>
    <property type="evidence" value="ECO:0007669"/>
    <property type="project" value="TreeGrafter"/>
</dbReference>
<evidence type="ECO:0000256" key="10">
    <source>
        <dbReference type="ARBA" id="ARBA00022776"/>
    </source>
</evidence>
<dbReference type="GO" id="GO:0030473">
    <property type="term" value="P:nuclear migration along microtubule"/>
    <property type="evidence" value="ECO:0007669"/>
    <property type="project" value="UniProtKB-ARBA"/>
</dbReference>
<keyword evidence="12" id="KW-0378">Hydrolase</keyword>
<keyword evidence="15" id="KW-0206">Cytoskeleton</keyword>
<dbReference type="SUPFAM" id="SSF140612">
    <property type="entry name" value="EB1 dimerisation domain-like"/>
    <property type="match status" value="1"/>
</dbReference>
<dbReference type="GO" id="GO:0051301">
    <property type="term" value="P:cell division"/>
    <property type="evidence" value="ECO:0007669"/>
    <property type="project" value="UniProtKB-KW"/>
</dbReference>
<dbReference type="SUPFAM" id="SSF52540">
    <property type="entry name" value="P-loop containing nucleoside triphosphate hydrolases"/>
    <property type="match status" value="1"/>
</dbReference>
<keyword evidence="13 19" id="KW-0663">Pyridoxal phosphate</keyword>
<comment type="subcellular location">
    <subcellularLocation>
        <location evidence="2">Cytoplasm</location>
        <location evidence="2">Cytoskeleton</location>
    </subcellularLocation>
</comment>
<dbReference type="SUPFAM" id="SSF52833">
    <property type="entry name" value="Thioredoxin-like"/>
    <property type="match status" value="1"/>
</dbReference>
<dbReference type="GO" id="GO:0072686">
    <property type="term" value="C:mitotic spindle"/>
    <property type="evidence" value="ECO:0007669"/>
    <property type="project" value="UniProtKB-ARBA"/>
</dbReference>
<feature type="domain" description="EB1 C-terminal" evidence="23">
    <location>
        <begin position="956"/>
        <end position="1032"/>
    </location>
</feature>
<dbReference type="Proteomes" id="UP000242875">
    <property type="component" value="Unassembled WGS sequence"/>
</dbReference>
<keyword evidence="8 20" id="KW-0493">Microtubule</keyword>
<dbReference type="PROSITE" id="PS51230">
    <property type="entry name" value="EB1_C"/>
    <property type="match status" value="1"/>
</dbReference>
<dbReference type="GO" id="GO:0051010">
    <property type="term" value="F:microtubule plus-end binding"/>
    <property type="evidence" value="ECO:0007669"/>
    <property type="project" value="UniProtKB-ARBA"/>
</dbReference>
<evidence type="ECO:0000256" key="16">
    <source>
        <dbReference type="ARBA" id="ARBA00023239"/>
    </source>
</evidence>
<evidence type="ECO:0000256" key="4">
    <source>
        <dbReference type="ARBA" id="ARBA00009533"/>
    </source>
</evidence>
<dbReference type="GO" id="GO:0035371">
    <property type="term" value="C:microtubule plus-end"/>
    <property type="evidence" value="ECO:0007669"/>
    <property type="project" value="UniProtKB-ARBA"/>
</dbReference>
<dbReference type="InterPro" id="IPR001715">
    <property type="entry name" value="CH_dom"/>
</dbReference>
<dbReference type="SUPFAM" id="SSF47576">
    <property type="entry name" value="Calponin-homology domain, CH-domain"/>
    <property type="match status" value="1"/>
</dbReference>
<evidence type="ECO:0000256" key="3">
    <source>
        <dbReference type="ARBA" id="ARBA00005290"/>
    </source>
</evidence>
<feature type="region of interest" description="Disordered" evidence="21">
    <location>
        <begin position="892"/>
        <end position="911"/>
    </location>
</feature>
<proteinExistence type="inferred from homology"/>
<keyword evidence="14" id="KW-0342">GTP-binding</keyword>
<dbReference type="PROSITE" id="PS50021">
    <property type="entry name" value="CH"/>
    <property type="match status" value="1"/>
</dbReference>
<evidence type="ECO:0000313" key="25">
    <source>
        <dbReference type="Proteomes" id="UP000242875"/>
    </source>
</evidence>
<dbReference type="Pfam" id="PF03029">
    <property type="entry name" value="ATP_bind_1"/>
    <property type="match status" value="1"/>
</dbReference>
<protein>
    <recommendedName>
        <fullName evidence="18">ATP-binding domain 1 family member B homolog</fullName>
    </recommendedName>
</protein>
<dbReference type="GO" id="GO:0005525">
    <property type="term" value="F:GTP binding"/>
    <property type="evidence" value="ECO:0007669"/>
    <property type="project" value="UniProtKB-KW"/>
</dbReference>
<keyword evidence="6" id="KW-0963">Cytoplasm</keyword>
<feature type="modified residue" description="N6-(pyridoxal phosphate)lysine" evidence="19">
    <location>
        <position position="310"/>
    </location>
</feature>
<sequence length="1219" mass="136016">MPSTTIDADARLLDDLLTRLHPLLIDYYATSQRDETPVVPPMCPEQLGERLQLELPEEGSGTEGALNVVQQVLKYSVQSLNPRFMDKLYAGSNPIGIVSELLIALLNTNSHVYHVSPVFTLMEMEVTKAVGQLLGMGKTSGGILCPGGSSSNQLAMITARNKMFPSIKTQGYLPRPYNPQAEYGKLKIFTSSHGHYSIDKTALALGLGTDNVIKVAVDDHGRMDALALDRAIADCLERDETPFFINATAGTTVLGTFDPIRAISAVAKKYGCWLHVDGSWGGSAIFSSSRQKTQLDGSELADTFTLNPHKLLGVPLQCSLLITPHDGHLLFSASNSLNAGYLFHGNPYDLGDGTVGCGRRPDALKLYLGWIFYGRQGYERRIEHAYAMAAYLTSLVRSKAKDGFKLVMDPSPFMQICFWYTPPSQRERLCALDPTCDGTSIKDTIAPGTNAAYNDVLTRITQSIHRQINESGEYLVDYAPLSGHPSFFRVVVNAPTVQERHLDRLMAMIERIGQETDWDAVVIGPPGSGKTTYCYGMYQFMNAIGRKCSIVNLDPANENLPYPCAVNIFDLITLEDAMESLQLGPNGAMIYCMEFLKKNMDWLVDKLKALGDEYILFDFPGQVELFTHHSSVKELIDELQKLNYRLVAVHLVDAHYCLDPSKYISVLLISLKTMIQLELPHVNILSKVDLMESYGKLAFNLEYYTEVMDLDYLQQQLDEDPINKRYKQLNKALCELIEDFSLVGFYTLAVEDKKSMMNVLQVIDKAGGYIFGGLTEELLGWLNELLQINYTKVEQVGTGAAYCQILDSIYGDVPMKKVKFEARHDYEYVGNYKILQTAFDRHRVDKIIPVERLMKCKFQDNLEFLQWFRRYWDQYYPGGDYDAVARRHGSGISAGGPKAPTGAPRSMAGAPVRKSDAGLWPNLFYIRALITAAGRAQSRSGMTSGRLSSASGNVHMDPHKNNMIVELNEQLAQARVTLDGLEKERDFYFGKLRDIEILVQQQLDKEETEDPHTQILKDIQNILYSTEASCVLYSIAGDALTITVSGPKIVELAPTEDNDKDKVDEGEAADADDASTFAAAENAQYWVALMKVDWSIACLNFEGVFAELSLAYTTPNLKFIKMDLDINPQLESQLSISTGATSLDLPTVILFEREKGELARLPPPATQDRSTDRPTMTDVTHNARETLQRLGWDRSPRSVIQAFALEKRYAETISSKKKR</sequence>
<dbReference type="SUPFAM" id="SSF53383">
    <property type="entry name" value="PLP-dependent transferases"/>
    <property type="match status" value="1"/>
</dbReference>
<comment type="similarity">
    <text evidence="3">Belongs to the GPN-loop GTPase family.</text>
</comment>
<evidence type="ECO:0000256" key="17">
    <source>
        <dbReference type="ARBA" id="ARBA00023306"/>
    </source>
</evidence>
<evidence type="ECO:0000256" key="7">
    <source>
        <dbReference type="ARBA" id="ARBA00022618"/>
    </source>
</evidence>
<dbReference type="InterPro" id="IPR004130">
    <property type="entry name" value="Gpn"/>
</dbReference>
<dbReference type="PANTHER" id="PTHR45677">
    <property type="entry name" value="GLUTAMATE DECARBOXYLASE-RELATED"/>
    <property type="match status" value="1"/>
</dbReference>
<evidence type="ECO:0000256" key="9">
    <source>
        <dbReference type="ARBA" id="ARBA00022741"/>
    </source>
</evidence>
<dbReference type="GO" id="GO:0016831">
    <property type="term" value="F:carboxy-lyase activity"/>
    <property type="evidence" value="ECO:0007669"/>
    <property type="project" value="UniProtKB-KW"/>
</dbReference>
<feature type="domain" description="Calponin-homology (CH)" evidence="22">
    <location>
        <begin position="772"/>
        <end position="873"/>
    </location>
</feature>
<dbReference type="InterPro" id="IPR015421">
    <property type="entry name" value="PyrdxlP-dep_Trfase_major"/>
</dbReference>
<dbReference type="InterPro" id="IPR036133">
    <property type="entry name" value="EB1_C_sf"/>
</dbReference>
<evidence type="ECO:0000256" key="15">
    <source>
        <dbReference type="ARBA" id="ARBA00023212"/>
    </source>
</evidence>
<dbReference type="InterPro" id="IPR002129">
    <property type="entry name" value="PyrdxlP-dep_de-COase"/>
</dbReference>
<evidence type="ECO:0000256" key="6">
    <source>
        <dbReference type="ARBA" id="ARBA00022490"/>
    </source>
</evidence>
<evidence type="ECO:0000256" key="14">
    <source>
        <dbReference type="ARBA" id="ARBA00023134"/>
    </source>
</evidence>
<evidence type="ECO:0000256" key="12">
    <source>
        <dbReference type="ARBA" id="ARBA00022801"/>
    </source>
</evidence>
<dbReference type="FunFam" id="3.40.50.300:FF:000338">
    <property type="entry name" value="GPN-loop GTPase 2"/>
    <property type="match status" value="1"/>
</dbReference>
<dbReference type="InterPro" id="IPR004953">
    <property type="entry name" value="EB1_C"/>
</dbReference>
<reference evidence="24 25" key="1">
    <citation type="journal article" date="2017" name="Mycologia">
        <title>Bifiguratus adelaidae, gen. et sp. nov., a new member of Mucoromycotina in endophytic and soil-dwelling habitats.</title>
        <authorList>
            <person name="Torres-Cruz T.J."/>
            <person name="Billingsley Tobias T.L."/>
            <person name="Almatruk M."/>
            <person name="Hesse C."/>
            <person name="Kuske C.R."/>
            <person name="Desiro A."/>
            <person name="Benucci G.M."/>
            <person name="Bonito G."/>
            <person name="Stajich J.E."/>
            <person name="Dunlap C."/>
            <person name="Arnold A.E."/>
            <person name="Porras-Alfaro A."/>
        </authorList>
    </citation>
    <scope>NUCLEOTIDE SEQUENCE [LARGE SCALE GENOMIC DNA]</scope>
    <source>
        <strain evidence="24 25">AZ0501</strain>
    </source>
</reference>
<evidence type="ECO:0000256" key="5">
    <source>
        <dbReference type="ARBA" id="ARBA00010729"/>
    </source>
</evidence>
<keyword evidence="16" id="KW-0456">Lyase</keyword>
<evidence type="ECO:0000256" key="21">
    <source>
        <dbReference type="SAM" id="MobiDB-lite"/>
    </source>
</evidence>
<dbReference type="FunFam" id="1.10.418.10:FF:000028">
    <property type="entry name" value="RP/EB family microtubule-associated protein"/>
    <property type="match status" value="1"/>
</dbReference>
<dbReference type="Gene3D" id="1.10.418.10">
    <property type="entry name" value="Calponin-like domain"/>
    <property type="match status" value="1"/>
</dbReference>
<dbReference type="Gene3D" id="3.40.640.10">
    <property type="entry name" value="Type I PLP-dependent aspartate aminotransferase-like (Major domain)"/>
    <property type="match status" value="1"/>
</dbReference>
<dbReference type="InterPro" id="IPR015424">
    <property type="entry name" value="PyrdxlP-dep_Trfase"/>
</dbReference>
<comment type="similarity">
    <text evidence="5">Belongs to the MAPRE family.</text>
</comment>
<dbReference type="InterPro" id="IPR030231">
    <property type="entry name" value="Gpn2"/>
</dbReference>
<dbReference type="CDD" id="cd17871">
    <property type="entry name" value="GPN2"/>
    <property type="match status" value="1"/>
</dbReference>
<accession>A0A261XXE8</accession>
<evidence type="ECO:0000256" key="19">
    <source>
        <dbReference type="PIRSR" id="PIRSR602129-50"/>
    </source>
</evidence>
<dbReference type="Pfam" id="PF03271">
    <property type="entry name" value="EB1"/>
    <property type="match status" value="1"/>
</dbReference>
<dbReference type="Gene3D" id="1.20.5.1430">
    <property type="match status" value="1"/>
</dbReference>
<keyword evidence="9" id="KW-0547">Nucleotide-binding</keyword>
<comment type="similarity">
    <text evidence="4">Belongs to the group II decarboxylase family.</text>
</comment>
<evidence type="ECO:0000256" key="20">
    <source>
        <dbReference type="PROSITE-ProRule" id="PRU00576"/>
    </source>
</evidence>
<dbReference type="InterPro" id="IPR036872">
    <property type="entry name" value="CH_dom_sf"/>
</dbReference>
<evidence type="ECO:0000256" key="2">
    <source>
        <dbReference type="ARBA" id="ARBA00004245"/>
    </source>
</evidence>
<keyword evidence="11" id="KW-0210">Decarboxylase</keyword>